<organism evidence="3 4">
    <name type="scientific">Crassaminicella thermophila</name>
    <dbReference type="NCBI Taxonomy" id="2599308"/>
    <lineage>
        <taxon>Bacteria</taxon>
        <taxon>Bacillati</taxon>
        <taxon>Bacillota</taxon>
        <taxon>Clostridia</taxon>
        <taxon>Eubacteriales</taxon>
        <taxon>Clostridiaceae</taxon>
        <taxon>Crassaminicella</taxon>
    </lineage>
</organism>
<dbReference type="GO" id="GO:0016020">
    <property type="term" value="C:membrane"/>
    <property type="evidence" value="ECO:0007669"/>
    <property type="project" value="InterPro"/>
</dbReference>
<evidence type="ECO:0000256" key="1">
    <source>
        <dbReference type="SAM" id="Phobius"/>
    </source>
</evidence>
<dbReference type="OrthoDB" id="2388036at2"/>
<keyword evidence="4" id="KW-1185">Reference proteome</keyword>
<keyword evidence="1" id="KW-1133">Transmembrane helix</keyword>
<feature type="transmembrane region" description="Helical" evidence="1">
    <location>
        <begin position="12"/>
        <end position="29"/>
    </location>
</feature>
<feature type="domain" description="Regulatory protein YycH-like" evidence="2">
    <location>
        <begin position="40"/>
        <end position="269"/>
    </location>
</feature>
<evidence type="ECO:0000313" key="3">
    <source>
        <dbReference type="EMBL" id="QEK13486.1"/>
    </source>
</evidence>
<protein>
    <recommendedName>
        <fullName evidence="2">Regulatory protein YycH-like domain-containing protein</fullName>
    </recommendedName>
</protein>
<dbReference type="KEGG" id="crs:FQB35_15120"/>
<sequence>MVNILDWGKSKNILIIAFIITNIFLIYNIEKDIFKNNSASIVKEKNIKDVIRILEEKNIKVEAEVPTTVLELPVLNVEYETYDEEKLVDIFGKEKNDKIHKSVINNKIIRYENYDEKPYIQKLDKNKARREAELFIRKYGFMTKDVIYWDTIKEADQYIIMFKQNYKGSFLEQSYMNVVVNKSGVKKFERMWLKPIKEYDNKKEIIPATKALLKCINSIDTEDGEVIIKGIDLGYWFDPSHISLTNSDNIKSGTAIPAWRVILNNGQIKFIPGYENY</sequence>
<reference evidence="3 4" key="1">
    <citation type="submission" date="2019-07" db="EMBL/GenBank/DDBJ databases">
        <title>Complete genome of Crassaminicella thermophila SY095.</title>
        <authorList>
            <person name="Li X."/>
        </authorList>
    </citation>
    <scope>NUCLEOTIDE SEQUENCE [LARGE SCALE GENOMIC DNA]</scope>
    <source>
        <strain evidence="3 4">SY095</strain>
    </source>
</reference>
<dbReference type="Pfam" id="PF09648">
    <property type="entry name" value="YycI"/>
    <property type="match status" value="1"/>
</dbReference>
<dbReference type="AlphaFoldDB" id="A0A5C0SIF8"/>
<accession>A0A5C0SIF8</accession>
<evidence type="ECO:0000259" key="2">
    <source>
        <dbReference type="Pfam" id="PF09648"/>
    </source>
</evidence>
<dbReference type="EMBL" id="CP042243">
    <property type="protein sequence ID" value="QEK13486.1"/>
    <property type="molecule type" value="Genomic_DNA"/>
</dbReference>
<name>A0A5C0SIF8_CRATE</name>
<dbReference type="InterPro" id="IPR018604">
    <property type="entry name" value="YycI-like"/>
</dbReference>
<proteinExistence type="predicted"/>
<keyword evidence="1" id="KW-0472">Membrane</keyword>
<evidence type="ECO:0000313" key="4">
    <source>
        <dbReference type="Proteomes" id="UP000324646"/>
    </source>
</evidence>
<keyword evidence="1" id="KW-0812">Transmembrane</keyword>
<gene>
    <name evidence="3" type="ORF">FQB35_15120</name>
</gene>
<dbReference type="Proteomes" id="UP000324646">
    <property type="component" value="Chromosome"/>
</dbReference>